<sequence length="94" mass="10528">MADFPAPVCSFPAHGEVSLEESTRREQGAWLDSFILAAVWLLINLALEYSAFCSSFQFEEGYRTRRAPPGYLSHTITGCCCRSRTGVLQHLAWV</sequence>
<dbReference type="AlphaFoldDB" id="A0A8T3DCH2"/>
<dbReference type="EMBL" id="JAERUA010000012">
    <property type="protein sequence ID" value="KAI1892598.1"/>
    <property type="molecule type" value="Genomic_DNA"/>
</dbReference>
<evidence type="ECO:0000256" key="1">
    <source>
        <dbReference type="SAM" id="Phobius"/>
    </source>
</evidence>
<name>A0A8T3DCH2_9TELE</name>
<feature type="transmembrane region" description="Helical" evidence="1">
    <location>
        <begin position="34"/>
        <end position="56"/>
    </location>
</feature>
<keyword evidence="3" id="KW-1185">Reference proteome</keyword>
<organism evidence="2 3">
    <name type="scientific">Albula goreensis</name>
    <dbReference type="NCBI Taxonomy" id="1534307"/>
    <lineage>
        <taxon>Eukaryota</taxon>
        <taxon>Metazoa</taxon>
        <taxon>Chordata</taxon>
        <taxon>Craniata</taxon>
        <taxon>Vertebrata</taxon>
        <taxon>Euteleostomi</taxon>
        <taxon>Actinopterygii</taxon>
        <taxon>Neopterygii</taxon>
        <taxon>Teleostei</taxon>
        <taxon>Albuliformes</taxon>
        <taxon>Albulidae</taxon>
        <taxon>Albula</taxon>
    </lineage>
</organism>
<reference evidence="2" key="1">
    <citation type="submission" date="2021-01" db="EMBL/GenBank/DDBJ databases">
        <authorList>
            <person name="Zahm M."/>
            <person name="Roques C."/>
            <person name="Cabau C."/>
            <person name="Klopp C."/>
            <person name="Donnadieu C."/>
            <person name="Jouanno E."/>
            <person name="Lampietro C."/>
            <person name="Louis A."/>
            <person name="Herpin A."/>
            <person name="Echchiki A."/>
            <person name="Berthelot C."/>
            <person name="Parey E."/>
            <person name="Roest-Crollius H."/>
            <person name="Braasch I."/>
            <person name="Postlethwait J."/>
            <person name="Bobe J."/>
            <person name="Montfort J."/>
            <person name="Bouchez O."/>
            <person name="Begum T."/>
            <person name="Mejri S."/>
            <person name="Adams A."/>
            <person name="Chen W.-J."/>
            <person name="Guiguen Y."/>
        </authorList>
    </citation>
    <scope>NUCLEOTIDE SEQUENCE</scope>
    <source>
        <tissue evidence="2">Blood</tissue>
    </source>
</reference>
<keyword evidence="1" id="KW-0812">Transmembrane</keyword>
<gene>
    <name evidence="2" type="ORF">AGOR_G00135230</name>
</gene>
<evidence type="ECO:0000313" key="3">
    <source>
        <dbReference type="Proteomes" id="UP000829720"/>
    </source>
</evidence>
<accession>A0A8T3DCH2</accession>
<protein>
    <submittedName>
        <fullName evidence="2">Uncharacterized protein</fullName>
    </submittedName>
</protein>
<evidence type="ECO:0000313" key="2">
    <source>
        <dbReference type="EMBL" id="KAI1892598.1"/>
    </source>
</evidence>
<keyword evidence="1" id="KW-1133">Transmembrane helix</keyword>
<proteinExistence type="predicted"/>
<keyword evidence="1" id="KW-0472">Membrane</keyword>
<dbReference type="Proteomes" id="UP000829720">
    <property type="component" value="Unassembled WGS sequence"/>
</dbReference>
<comment type="caution">
    <text evidence="2">The sequence shown here is derived from an EMBL/GenBank/DDBJ whole genome shotgun (WGS) entry which is preliminary data.</text>
</comment>